<name>A0A072VTT7_MEDTR</name>
<reference evidence="2 4" key="1">
    <citation type="journal article" date="2011" name="Nature">
        <title>The Medicago genome provides insight into the evolution of rhizobial symbioses.</title>
        <authorList>
            <person name="Young N.D."/>
            <person name="Debelle F."/>
            <person name="Oldroyd G.E."/>
            <person name="Geurts R."/>
            <person name="Cannon S.B."/>
            <person name="Udvardi M.K."/>
            <person name="Benedito V.A."/>
            <person name="Mayer K.F."/>
            <person name="Gouzy J."/>
            <person name="Schoof H."/>
            <person name="Van de Peer Y."/>
            <person name="Proost S."/>
            <person name="Cook D.R."/>
            <person name="Meyers B.C."/>
            <person name="Spannagl M."/>
            <person name="Cheung F."/>
            <person name="De Mita S."/>
            <person name="Krishnakumar V."/>
            <person name="Gundlach H."/>
            <person name="Zhou S."/>
            <person name="Mudge J."/>
            <person name="Bharti A.K."/>
            <person name="Murray J.D."/>
            <person name="Naoumkina M.A."/>
            <person name="Rosen B."/>
            <person name="Silverstein K.A."/>
            <person name="Tang H."/>
            <person name="Rombauts S."/>
            <person name="Zhao P.X."/>
            <person name="Zhou P."/>
            <person name="Barbe V."/>
            <person name="Bardou P."/>
            <person name="Bechner M."/>
            <person name="Bellec A."/>
            <person name="Berger A."/>
            <person name="Berges H."/>
            <person name="Bidwell S."/>
            <person name="Bisseling T."/>
            <person name="Choisne N."/>
            <person name="Couloux A."/>
            <person name="Denny R."/>
            <person name="Deshpande S."/>
            <person name="Dai X."/>
            <person name="Doyle J.J."/>
            <person name="Dudez A.M."/>
            <person name="Farmer A.D."/>
            <person name="Fouteau S."/>
            <person name="Franken C."/>
            <person name="Gibelin C."/>
            <person name="Gish J."/>
            <person name="Goldstein S."/>
            <person name="Gonzalez A.J."/>
            <person name="Green P.J."/>
            <person name="Hallab A."/>
            <person name="Hartog M."/>
            <person name="Hua A."/>
            <person name="Humphray S.J."/>
            <person name="Jeong D.H."/>
            <person name="Jing Y."/>
            <person name="Jocker A."/>
            <person name="Kenton S.M."/>
            <person name="Kim D.J."/>
            <person name="Klee K."/>
            <person name="Lai H."/>
            <person name="Lang C."/>
            <person name="Lin S."/>
            <person name="Macmil S.L."/>
            <person name="Magdelenat G."/>
            <person name="Matthews L."/>
            <person name="McCorrison J."/>
            <person name="Monaghan E.L."/>
            <person name="Mun J.H."/>
            <person name="Najar F.Z."/>
            <person name="Nicholson C."/>
            <person name="Noirot C."/>
            <person name="O'Bleness M."/>
            <person name="Paule C.R."/>
            <person name="Poulain J."/>
            <person name="Prion F."/>
            <person name="Qin B."/>
            <person name="Qu C."/>
            <person name="Retzel E.F."/>
            <person name="Riddle C."/>
            <person name="Sallet E."/>
            <person name="Samain S."/>
            <person name="Samson N."/>
            <person name="Sanders I."/>
            <person name="Saurat O."/>
            <person name="Scarpelli C."/>
            <person name="Schiex T."/>
            <person name="Segurens B."/>
            <person name="Severin A.J."/>
            <person name="Sherrier D.J."/>
            <person name="Shi R."/>
            <person name="Sims S."/>
            <person name="Singer S.R."/>
            <person name="Sinharoy S."/>
            <person name="Sterck L."/>
            <person name="Viollet A."/>
            <person name="Wang B.B."/>
            <person name="Wang K."/>
            <person name="Wang M."/>
            <person name="Wang X."/>
            <person name="Warfsmann J."/>
            <person name="Weissenbach J."/>
            <person name="White D.D."/>
            <person name="White J.D."/>
            <person name="Wiley G.B."/>
            <person name="Wincker P."/>
            <person name="Xing Y."/>
            <person name="Yang L."/>
            <person name="Yao Z."/>
            <person name="Ying F."/>
            <person name="Zhai J."/>
            <person name="Zhou L."/>
            <person name="Zuber A."/>
            <person name="Denarie J."/>
            <person name="Dixon R.A."/>
            <person name="May G.D."/>
            <person name="Schwartz D.C."/>
            <person name="Rogers J."/>
            <person name="Quetier F."/>
            <person name="Town C.D."/>
            <person name="Roe B.A."/>
        </authorList>
    </citation>
    <scope>NUCLEOTIDE SEQUENCE [LARGE SCALE GENOMIC DNA]</scope>
    <source>
        <strain evidence="2">A17</strain>
        <strain evidence="3 4">cv. Jemalong A17</strain>
    </source>
</reference>
<dbReference type="HOGENOM" id="CLU_981301_0_0_1"/>
<keyword evidence="4" id="KW-1185">Reference proteome</keyword>
<gene>
    <name evidence="2" type="ordered locus">MTR_1g052045</name>
</gene>
<proteinExistence type="predicted"/>
<accession>A0A072VTT7</accession>
<organism evidence="2 4">
    <name type="scientific">Medicago truncatula</name>
    <name type="common">Barrel medic</name>
    <name type="synonym">Medicago tribuloides</name>
    <dbReference type="NCBI Taxonomy" id="3880"/>
    <lineage>
        <taxon>Eukaryota</taxon>
        <taxon>Viridiplantae</taxon>
        <taxon>Streptophyta</taxon>
        <taxon>Embryophyta</taxon>
        <taxon>Tracheophyta</taxon>
        <taxon>Spermatophyta</taxon>
        <taxon>Magnoliopsida</taxon>
        <taxon>eudicotyledons</taxon>
        <taxon>Gunneridae</taxon>
        <taxon>Pentapetalae</taxon>
        <taxon>rosids</taxon>
        <taxon>fabids</taxon>
        <taxon>Fabales</taxon>
        <taxon>Fabaceae</taxon>
        <taxon>Papilionoideae</taxon>
        <taxon>50 kb inversion clade</taxon>
        <taxon>NPAAA clade</taxon>
        <taxon>Hologalegina</taxon>
        <taxon>IRL clade</taxon>
        <taxon>Trifolieae</taxon>
        <taxon>Medicago</taxon>
    </lineage>
</organism>
<evidence type="ECO:0000256" key="1">
    <source>
        <dbReference type="SAM" id="MobiDB-lite"/>
    </source>
</evidence>
<feature type="region of interest" description="Disordered" evidence="1">
    <location>
        <begin position="225"/>
        <end position="244"/>
    </location>
</feature>
<sequence>MGLDEELWDILEDDVGDLVIDEEGAVVDRRKHTPTKKKLYKKHHTIRGALVKVIPKAEYMKMSEKSNAKAMFASLCANYKGSKKVRKAKALMLILRSLPARWRPKVEAKDLNTLGVEDLVRALKVESEEESPNGDSDENPTEKMAMLFNKLEYLEKKNMKFLSKRGGYKSCKKEDHKGFFNCKKSRHFIADCPNLQKEKPKDKSKKSNFNAGKFRKQIKKSLMETWEDLDSESDSEKEEAEEDAKVVVGLVATMTSEEDPDSNSKDENEICLRAKVKQKSWYIL</sequence>
<evidence type="ECO:0000313" key="2">
    <source>
        <dbReference type="EMBL" id="KEH41530.1"/>
    </source>
</evidence>
<protein>
    <submittedName>
        <fullName evidence="2 3">Uncharacterized protein</fullName>
    </submittedName>
</protein>
<reference evidence="3" key="3">
    <citation type="submission" date="2015-04" db="UniProtKB">
        <authorList>
            <consortium name="EnsemblPlants"/>
        </authorList>
    </citation>
    <scope>IDENTIFICATION</scope>
    <source>
        <strain evidence="3">cv. Jemalong A17</strain>
    </source>
</reference>
<dbReference type="AlphaFoldDB" id="A0A072VTT7"/>
<dbReference type="Proteomes" id="UP000002051">
    <property type="component" value="Unassembled WGS sequence"/>
</dbReference>
<reference evidence="2 4" key="2">
    <citation type="journal article" date="2014" name="BMC Genomics">
        <title>An improved genome release (version Mt4.0) for the model legume Medicago truncatula.</title>
        <authorList>
            <person name="Tang H."/>
            <person name="Krishnakumar V."/>
            <person name="Bidwell S."/>
            <person name="Rosen B."/>
            <person name="Chan A."/>
            <person name="Zhou S."/>
            <person name="Gentzbittel L."/>
            <person name="Childs K.L."/>
            <person name="Yandell M."/>
            <person name="Gundlach H."/>
            <person name="Mayer K.F."/>
            <person name="Schwartz D.C."/>
            <person name="Town C.D."/>
        </authorList>
    </citation>
    <scope>GENOME REANNOTATION</scope>
    <source>
        <strain evidence="2">A17</strain>
        <strain evidence="3 4">cv. Jemalong A17</strain>
    </source>
</reference>
<dbReference type="Gene3D" id="4.10.60.10">
    <property type="entry name" value="Zinc finger, CCHC-type"/>
    <property type="match status" value="1"/>
</dbReference>
<dbReference type="EnsemblPlants" id="KEH41530">
    <property type="protein sequence ID" value="KEH41530"/>
    <property type="gene ID" value="MTR_1g052045"/>
</dbReference>
<evidence type="ECO:0000313" key="3">
    <source>
        <dbReference type="EnsemblPlants" id="KEH41530"/>
    </source>
</evidence>
<feature type="compositionally biased region" description="Acidic residues" evidence="1">
    <location>
        <begin position="225"/>
        <end position="242"/>
    </location>
</feature>
<dbReference type="EMBL" id="CM001217">
    <property type="protein sequence ID" value="KEH41530.1"/>
    <property type="molecule type" value="Genomic_DNA"/>
</dbReference>
<evidence type="ECO:0000313" key="4">
    <source>
        <dbReference type="Proteomes" id="UP000002051"/>
    </source>
</evidence>